<comment type="caution">
    <text evidence="1">The sequence shown here is derived from an EMBL/GenBank/DDBJ whole genome shotgun (WGS) entry which is preliminary data.</text>
</comment>
<dbReference type="EMBL" id="BNBE01000001">
    <property type="protein sequence ID" value="GHF76984.1"/>
    <property type="molecule type" value="Genomic_DNA"/>
</dbReference>
<dbReference type="Proteomes" id="UP000632849">
    <property type="component" value="Unassembled WGS sequence"/>
</dbReference>
<reference evidence="1" key="2">
    <citation type="submission" date="2020-09" db="EMBL/GenBank/DDBJ databases">
        <authorList>
            <person name="Sun Q."/>
            <person name="Ohkuma M."/>
        </authorList>
    </citation>
    <scope>NUCLEOTIDE SEQUENCE</scope>
    <source>
        <strain evidence="1">JCM 4122</strain>
    </source>
</reference>
<name>A0A919BAB9_STRFL</name>
<accession>A0A919BAB9</accession>
<organism evidence="1 2">
    <name type="scientific">Streptomyces filamentosus</name>
    <name type="common">Streptomyces roseosporus</name>
    <dbReference type="NCBI Taxonomy" id="67294"/>
    <lineage>
        <taxon>Bacteria</taxon>
        <taxon>Bacillati</taxon>
        <taxon>Actinomycetota</taxon>
        <taxon>Actinomycetes</taxon>
        <taxon>Kitasatosporales</taxon>
        <taxon>Streptomycetaceae</taxon>
        <taxon>Streptomyces</taxon>
    </lineage>
</organism>
<evidence type="ECO:0000313" key="2">
    <source>
        <dbReference type="Proteomes" id="UP000632849"/>
    </source>
</evidence>
<dbReference type="RefSeq" id="WP_190040402.1">
    <property type="nucleotide sequence ID" value="NZ_BNBE01000001.1"/>
</dbReference>
<gene>
    <name evidence="1" type="ORF">GCM10017667_00300</name>
</gene>
<evidence type="ECO:0000313" key="1">
    <source>
        <dbReference type="EMBL" id="GHF76984.1"/>
    </source>
</evidence>
<dbReference type="AlphaFoldDB" id="A0A919BAB9"/>
<reference evidence="1" key="1">
    <citation type="journal article" date="2014" name="Int. J. Syst. Evol. Microbiol.">
        <title>Complete genome sequence of Corynebacterium casei LMG S-19264T (=DSM 44701T), isolated from a smear-ripened cheese.</title>
        <authorList>
            <consortium name="US DOE Joint Genome Institute (JGI-PGF)"/>
            <person name="Walter F."/>
            <person name="Albersmeier A."/>
            <person name="Kalinowski J."/>
            <person name="Ruckert C."/>
        </authorList>
    </citation>
    <scope>NUCLEOTIDE SEQUENCE</scope>
    <source>
        <strain evidence="1">JCM 4122</strain>
    </source>
</reference>
<sequence length="108" mass="11212">MPRVAIPVTQSSRAGTVLPAATTGDAVNNHSVANDGRVILMVKNTGASSRNITFLTTRKVDGIATPGRVEAVPAGETQLFGPFPPTDYGTTLSVDVAHAELTLNAIRV</sequence>
<proteinExistence type="predicted"/>
<keyword evidence="2" id="KW-1185">Reference proteome</keyword>
<protein>
    <submittedName>
        <fullName evidence="1">Uncharacterized protein</fullName>
    </submittedName>
</protein>